<keyword evidence="1" id="KW-0378">Hydrolase</keyword>
<evidence type="ECO:0000313" key="2">
    <source>
        <dbReference type="EMBL" id="KLO19396.1"/>
    </source>
</evidence>
<keyword evidence="3" id="KW-1185">Reference proteome</keyword>
<dbReference type="InterPro" id="IPR006439">
    <property type="entry name" value="HAD-SF_hydro_IA"/>
</dbReference>
<dbReference type="InterPro" id="IPR051540">
    <property type="entry name" value="S-2-haloacid_dehalogenase"/>
</dbReference>
<dbReference type="Pfam" id="PF00702">
    <property type="entry name" value="Hydrolase"/>
    <property type="match status" value="1"/>
</dbReference>
<dbReference type="PANTHER" id="PTHR43316:SF9">
    <property type="entry name" value="ACID DEHALOGENASE, PUTATIVE (AFU_ORTHOLOGUE AFUA_6G14460)-RELATED"/>
    <property type="match status" value="1"/>
</dbReference>
<reference evidence="2 3" key="1">
    <citation type="submission" date="2015-04" db="EMBL/GenBank/DDBJ databases">
        <title>Complete genome sequence of Schizopora paradoxa KUC8140, a cosmopolitan wood degrader in East Asia.</title>
        <authorList>
            <consortium name="DOE Joint Genome Institute"/>
            <person name="Min B."/>
            <person name="Park H."/>
            <person name="Jang Y."/>
            <person name="Kim J.-J."/>
            <person name="Kim K.H."/>
            <person name="Pangilinan J."/>
            <person name="Lipzen A."/>
            <person name="Riley R."/>
            <person name="Grigoriev I.V."/>
            <person name="Spatafora J.W."/>
            <person name="Choi I.-G."/>
        </authorList>
    </citation>
    <scope>NUCLEOTIDE SEQUENCE [LARGE SCALE GENOMIC DNA]</scope>
    <source>
        <strain evidence="2 3">KUC8140</strain>
    </source>
</reference>
<organism evidence="2 3">
    <name type="scientific">Schizopora paradoxa</name>
    <dbReference type="NCBI Taxonomy" id="27342"/>
    <lineage>
        <taxon>Eukaryota</taxon>
        <taxon>Fungi</taxon>
        <taxon>Dikarya</taxon>
        <taxon>Basidiomycota</taxon>
        <taxon>Agaricomycotina</taxon>
        <taxon>Agaricomycetes</taxon>
        <taxon>Hymenochaetales</taxon>
        <taxon>Schizoporaceae</taxon>
        <taxon>Schizopora</taxon>
    </lineage>
</organism>
<dbReference type="STRING" id="27342.A0A0H2SQS2"/>
<evidence type="ECO:0000256" key="1">
    <source>
        <dbReference type="ARBA" id="ARBA00022801"/>
    </source>
</evidence>
<sequence length="245" mass="27398">MDTKSLRQFIAIIFDVYGTLVDWESGIFEALQPLLKRASVSWDRKEALTAFSSVELELQTKHPDMLYSELLSAVHAQISSTLDVKGDPAEDQAFGQSISNWRVFPDTVEALATLKRHYKLIVLSNVDNKSFQSFTRPVLERNGEGTIFDLVLTAQDLKAYKPNPATFEAALLKIDELFGIKKEATFSVAQSLQHDHRPANAIGMSSVWIDRAGALTCYDPGATYDFRFATLGEMAEAREKEVKSE</sequence>
<dbReference type="Proteomes" id="UP000053477">
    <property type="component" value="Unassembled WGS sequence"/>
</dbReference>
<dbReference type="AlphaFoldDB" id="A0A0H2SQS2"/>
<dbReference type="SUPFAM" id="SSF56784">
    <property type="entry name" value="HAD-like"/>
    <property type="match status" value="1"/>
</dbReference>
<dbReference type="InterPro" id="IPR023214">
    <property type="entry name" value="HAD_sf"/>
</dbReference>
<dbReference type="GO" id="GO:0016791">
    <property type="term" value="F:phosphatase activity"/>
    <property type="evidence" value="ECO:0007669"/>
    <property type="project" value="UniProtKB-ARBA"/>
</dbReference>
<dbReference type="Gene3D" id="3.40.50.1000">
    <property type="entry name" value="HAD superfamily/HAD-like"/>
    <property type="match status" value="1"/>
</dbReference>
<proteinExistence type="predicted"/>
<protein>
    <submittedName>
        <fullName evidence="2">HAD-like protein</fullName>
    </submittedName>
</protein>
<name>A0A0H2SQS2_9AGAM</name>
<dbReference type="Gene3D" id="1.10.150.750">
    <property type="match status" value="1"/>
</dbReference>
<gene>
    <name evidence="2" type="ORF">SCHPADRAFT_912761</name>
</gene>
<dbReference type="PANTHER" id="PTHR43316">
    <property type="entry name" value="HYDROLASE, HALOACID DELAHOGENASE-RELATED"/>
    <property type="match status" value="1"/>
</dbReference>
<dbReference type="OrthoDB" id="20198at2759"/>
<dbReference type="PRINTS" id="PR00413">
    <property type="entry name" value="HADHALOGNASE"/>
</dbReference>
<dbReference type="InParanoid" id="A0A0H2SQS2"/>
<dbReference type="InterPro" id="IPR036412">
    <property type="entry name" value="HAD-like_sf"/>
</dbReference>
<dbReference type="NCBIfam" id="TIGR01493">
    <property type="entry name" value="HAD-SF-IA-v2"/>
    <property type="match status" value="1"/>
</dbReference>
<dbReference type="SFLD" id="SFLDG01129">
    <property type="entry name" value="C1.5:_HAD__Beta-PGM__Phosphata"/>
    <property type="match status" value="1"/>
</dbReference>
<evidence type="ECO:0000313" key="3">
    <source>
        <dbReference type="Proteomes" id="UP000053477"/>
    </source>
</evidence>
<accession>A0A0H2SQS2</accession>
<dbReference type="EMBL" id="KQ085887">
    <property type="protein sequence ID" value="KLO19396.1"/>
    <property type="molecule type" value="Genomic_DNA"/>
</dbReference>
<dbReference type="SFLD" id="SFLDS00003">
    <property type="entry name" value="Haloacid_Dehalogenase"/>
    <property type="match status" value="1"/>
</dbReference>